<feature type="compositionally biased region" description="Low complexity" evidence="1">
    <location>
        <begin position="710"/>
        <end position="721"/>
    </location>
</feature>
<reference evidence="2 3" key="1">
    <citation type="journal article" date="2020" name="Genome Biol. Evol.">
        <title>A new high-quality draft genome assembly of the Chinese cordyceps Ophiocordyceps sinensis.</title>
        <authorList>
            <person name="Shu R."/>
            <person name="Zhang J."/>
            <person name="Meng Q."/>
            <person name="Zhang H."/>
            <person name="Zhou G."/>
            <person name="Li M."/>
            <person name="Wu P."/>
            <person name="Zhao Y."/>
            <person name="Chen C."/>
            <person name="Qin Q."/>
        </authorList>
    </citation>
    <scope>NUCLEOTIDE SEQUENCE [LARGE SCALE GENOMIC DNA]</scope>
    <source>
        <strain evidence="2 3">IOZ07</strain>
    </source>
</reference>
<proteinExistence type="predicted"/>
<comment type="caution">
    <text evidence="2">The sequence shown here is derived from an EMBL/GenBank/DDBJ whole genome shotgun (WGS) entry which is preliminary data.</text>
</comment>
<feature type="compositionally biased region" description="Polar residues" evidence="1">
    <location>
        <begin position="589"/>
        <end position="603"/>
    </location>
</feature>
<feature type="region of interest" description="Disordered" evidence="1">
    <location>
        <begin position="747"/>
        <end position="861"/>
    </location>
</feature>
<feature type="region of interest" description="Disordered" evidence="1">
    <location>
        <begin position="555"/>
        <end position="617"/>
    </location>
</feature>
<dbReference type="AlphaFoldDB" id="A0A8H4LX41"/>
<accession>A0A8H4LX41</accession>
<feature type="region of interest" description="Disordered" evidence="1">
    <location>
        <begin position="891"/>
        <end position="939"/>
    </location>
</feature>
<organism evidence="2 3">
    <name type="scientific">Ophiocordyceps sinensis</name>
    <dbReference type="NCBI Taxonomy" id="72228"/>
    <lineage>
        <taxon>Eukaryota</taxon>
        <taxon>Fungi</taxon>
        <taxon>Dikarya</taxon>
        <taxon>Ascomycota</taxon>
        <taxon>Pezizomycotina</taxon>
        <taxon>Sordariomycetes</taxon>
        <taxon>Hypocreomycetidae</taxon>
        <taxon>Hypocreales</taxon>
        <taxon>Ophiocordycipitaceae</taxon>
        <taxon>Ophiocordyceps</taxon>
    </lineage>
</organism>
<feature type="region of interest" description="Disordered" evidence="1">
    <location>
        <begin position="469"/>
        <end position="493"/>
    </location>
</feature>
<evidence type="ECO:0000256" key="1">
    <source>
        <dbReference type="SAM" id="MobiDB-lite"/>
    </source>
</evidence>
<evidence type="ECO:0000313" key="2">
    <source>
        <dbReference type="EMBL" id="KAF4507134.1"/>
    </source>
</evidence>
<feature type="compositionally biased region" description="Polar residues" evidence="1">
    <location>
        <begin position="835"/>
        <end position="845"/>
    </location>
</feature>
<feature type="compositionally biased region" description="Low complexity" evidence="1">
    <location>
        <begin position="469"/>
        <end position="486"/>
    </location>
</feature>
<gene>
    <name evidence="2" type="ORF">G6O67_005802</name>
</gene>
<dbReference type="OrthoDB" id="5401902at2759"/>
<feature type="region of interest" description="Disordered" evidence="1">
    <location>
        <begin position="685"/>
        <end position="728"/>
    </location>
</feature>
<dbReference type="EMBL" id="JAAVMX010000006">
    <property type="protein sequence ID" value="KAF4507134.1"/>
    <property type="molecule type" value="Genomic_DNA"/>
</dbReference>
<evidence type="ECO:0000313" key="3">
    <source>
        <dbReference type="Proteomes" id="UP000557566"/>
    </source>
</evidence>
<keyword evidence="3" id="KW-1185">Reference proteome</keyword>
<name>A0A8H4LX41_9HYPO</name>
<sequence>MVMTRSKRAKRIIRCLSAAQYEDHVLSCSATPLIRYNLLHNYHRCVQVSVELGSSSDRYPLSFSFDAMPKFLQSQLEAQKIADGSRLWSQVVPLLTFVQAHLRRFDKSRGFPTLFVWHSRENHRSYFLFAFVEIKMASKIYTARELLRLRKISAGQELYDRLFEKLRGDNGLGEVFRMPSGGALPLIREEDAEVSIPPDTAPVKAPVKSVAARQLDGTDSEWKYRGRTDSEDDVVQPICSPAGLAAQRDEGFQRFYKAVVSPTHVRVTAGGRIVPNTRGPSSPTAKWSKEKAAGDCAYLGRGVGRDQSAHSPFPIPQPPFGAFSPMFPGFVPGMAAAQSPFQMMPWHMGVNMSGAFGMVHPHVTAMAGSVSGSTNSVASLKSDKFDESANSENANSVRVSPPEQFDHSRPFYYNGQWMMPPGSAMFPVGMPPIAGFPLPMGGQMMHPRYGMHPMMHLHAMKSDPSLYPHSAVSSSASPYAGSSNPPVSSIRQSEITKRQLENLRGHLRFLEDQLQYNKHQIDEKLVEQQIQVLLHQIQLFGKNLEAQLGFEEGGLSKAEKDEESNDSTSSCDGLRIKSSATSDARLRHNAQNVSNWQDNTSQAPAMEMQRSKDCVTSQLQATSLAGTEPSYRSAATKNDAGKPYLVGTLPGGFSPSTAAGIDYMYNRDLTEDELRARHMYWGNAPRNLQKGYPKFDGKDFYPPSPIKGGSSESEATSSPSAQRRRIPSGNVQMDYGLAMAESDPFASLDLRSQRPPRNNLTQSEDLPRLESPMTPPPAAAKQSPRKSTSQTGRTYEDFRQALNDNGRPLGGRNDKSSSESGDDSNITFKGRRNATPKSKNSNEIWQSMLRRGKSSGAAVPGTVSSMTAQGVLPNYAGHATASLTPAFANTTISPKASYKPGDSGDAGPTGQEEDKKVENRPPVGANVKGSLRRAGYVEG</sequence>
<feature type="compositionally biased region" description="Polar residues" evidence="1">
    <location>
        <begin position="755"/>
        <end position="764"/>
    </location>
</feature>
<protein>
    <submittedName>
        <fullName evidence="2">Uncharacterized protein</fullName>
    </submittedName>
</protein>
<dbReference type="Proteomes" id="UP000557566">
    <property type="component" value="Unassembled WGS sequence"/>
</dbReference>